<dbReference type="PANTHER" id="PTHR43612">
    <property type="entry name" value="TRIFUNCTIONAL ENZYME SUBUNIT ALPHA"/>
    <property type="match status" value="1"/>
</dbReference>
<evidence type="ECO:0000256" key="11">
    <source>
        <dbReference type="ARBA" id="ARBA00023268"/>
    </source>
</evidence>
<keyword evidence="5" id="KW-0276">Fatty acid metabolism</keyword>
<accession>A0A4Y8UHC2</accession>
<evidence type="ECO:0000256" key="1">
    <source>
        <dbReference type="ARBA" id="ARBA00005005"/>
    </source>
</evidence>
<dbReference type="CDD" id="cd06558">
    <property type="entry name" value="crotonase-like"/>
    <property type="match status" value="1"/>
</dbReference>
<sequence length="713" mass="75831">MSTLTYQKDAAGIAHIIFDRPDAVANLMDQRFIDDFCRTAEQVLADNVVGVIYRSAKKTFFAGGDLNMFFALQPDQGEPLYEMLESMKGAMRAIETAGIPVVAAINGAAMGGGFELCLASHYRIALSRGVSVGLPEVTLGLLPGGGGVTRMVRLLGLQAAMPYLTEGKTLNSQRAHSAGLIDQLVDDSEQLVAAAVAWIEAHQASTQRWDTKGYRLPGGAPQSPALAGMIAVAPSVMRKQTRGRMPAPEAILCAMVEGAQVDFDTASRIESRYMVQLATGRQVKNMLNTFWFQMNDIKAGVGRPQGVAARQFKRVAILGAGMMGAGIAWACASRGIACVLKDVTVEAAEKGKAYSANLIDKQIARGRADEAKKAALLSLITTADDYADLADCDLVIEAVFESRPLKAEVTAAAEQVIDSRALFASNTSTLPITGLAQASVRPEQFIGLHFFSPVDKMPLVEIIVGDQTSDQTLAEAYDFVQQIGKTPIVVNDSRGFYTSRVFGTYTAEGMAMVAEGIAPASIENGAYLAGFPVGPLAVSDEVTLTLQDKVRQQTVADLTAAGAPVPALVGAEVLDKMLAAGRAGKSSGGAFYDYPSEKGGKKTLWPGLSQLFPVAAQPACLQDIQDRLLYIQAIETLRCREEGVVTTTRDANIGSIMGIGYPAWTGGTLQFVNYIGSAAFVARADQLAERYGERFTVPSSLRALAANDAPLQD</sequence>
<dbReference type="SUPFAM" id="SSF48179">
    <property type="entry name" value="6-phosphogluconate dehydrogenase C-terminal domain-like"/>
    <property type="match status" value="2"/>
</dbReference>
<dbReference type="Pfam" id="PF00378">
    <property type="entry name" value="ECH_1"/>
    <property type="match status" value="1"/>
</dbReference>
<dbReference type="GO" id="GO:0070403">
    <property type="term" value="F:NAD+ binding"/>
    <property type="evidence" value="ECO:0007669"/>
    <property type="project" value="InterPro"/>
</dbReference>
<comment type="similarity">
    <text evidence="13">Belongs to the enoyl-CoA hydratase/isomerase family.</text>
</comment>
<dbReference type="GO" id="GO:0016509">
    <property type="term" value="F:long-chain (3S)-3-hydroxyacyl-CoA dehydrogenase (NAD+) activity"/>
    <property type="evidence" value="ECO:0007669"/>
    <property type="project" value="TreeGrafter"/>
</dbReference>
<comment type="pathway">
    <text evidence="1">Lipid metabolism; fatty acid beta-oxidation.</text>
</comment>
<dbReference type="EC" id="4.2.1.17" evidence="4"/>
<evidence type="ECO:0000259" key="15">
    <source>
        <dbReference type="Pfam" id="PF02737"/>
    </source>
</evidence>
<evidence type="ECO:0000256" key="7">
    <source>
        <dbReference type="ARBA" id="ARBA00023002"/>
    </source>
</evidence>
<keyword evidence="7" id="KW-0560">Oxidoreductase</keyword>
<keyword evidence="9" id="KW-0443">Lipid metabolism</keyword>
<dbReference type="SUPFAM" id="SSF52096">
    <property type="entry name" value="ClpP/crotonase"/>
    <property type="match status" value="1"/>
</dbReference>
<dbReference type="Pfam" id="PF00725">
    <property type="entry name" value="3HCDH"/>
    <property type="match status" value="1"/>
</dbReference>
<keyword evidence="6" id="KW-0442">Lipid degradation</keyword>
<dbReference type="InterPro" id="IPR008927">
    <property type="entry name" value="6-PGluconate_DH-like_C_sf"/>
</dbReference>
<comment type="similarity">
    <text evidence="2">In the central section; belongs to the 3-hydroxyacyl-CoA dehydrogenase family.</text>
</comment>
<evidence type="ECO:0000256" key="12">
    <source>
        <dbReference type="ARBA" id="ARBA00049556"/>
    </source>
</evidence>
<evidence type="ECO:0000259" key="14">
    <source>
        <dbReference type="Pfam" id="PF00725"/>
    </source>
</evidence>
<dbReference type="Proteomes" id="UP000298133">
    <property type="component" value="Unassembled WGS sequence"/>
</dbReference>
<dbReference type="InterPro" id="IPR036291">
    <property type="entry name" value="NAD(P)-bd_dom_sf"/>
</dbReference>
<dbReference type="Pfam" id="PF02737">
    <property type="entry name" value="3HCDH_N"/>
    <property type="match status" value="1"/>
</dbReference>
<name>A0A4Y8UHC2_9GAMM</name>
<dbReference type="InterPro" id="IPR006108">
    <property type="entry name" value="3HC_DH_C"/>
</dbReference>
<dbReference type="PANTHER" id="PTHR43612:SF3">
    <property type="entry name" value="TRIFUNCTIONAL ENZYME SUBUNIT ALPHA, MITOCHONDRIAL"/>
    <property type="match status" value="1"/>
</dbReference>
<keyword evidence="17" id="KW-1185">Reference proteome</keyword>
<dbReference type="GO" id="GO:0006635">
    <property type="term" value="P:fatty acid beta-oxidation"/>
    <property type="evidence" value="ECO:0007669"/>
    <property type="project" value="UniProtKB-UniPathway"/>
</dbReference>
<dbReference type="InterPro" id="IPR001753">
    <property type="entry name" value="Enoyl-CoA_hydra/iso"/>
</dbReference>
<organism evidence="16 17">
    <name type="scientific">Gammaproteobacteria bacterium LSUCC0057</name>
    <dbReference type="NCBI Taxonomy" id="2559237"/>
    <lineage>
        <taxon>Bacteria</taxon>
        <taxon>Pseudomonadati</taxon>
        <taxon>Pseudomonadota</taxon>
        <taxon>Gammaproteobacteria</taxon>
        <taxon>Cellvibrionales</taxon>
        <taxon>Porticoccaceae</taxon>
        <taxon>SAR92 clade</taxon>
    </lineage>
</organism>
<evidence type="ECO:0000256" key="8">
    <source>
        <dbReference type="ARBA" id="ARBA00023027"/>
    </source>
</evidence>
<comment type="caution">
    <text evidence="16">The sequence shown here is derived from an EMBL/GenBank/DDBJ whole genome shotgun (WGS) entry which is preliminary data.</text>
</comment>
<dbReference type="Gene3D" id="3.90.226.10">
    <property type="entry name" value="2-enoyl-CoA Hydratase, Chain A, domain 1"/>
    <property type="match status" value="1"/>
</dbReference>
<dbReference type="FunFam" id="3.40.50.720:FF:000009">
    <property type="entry name" value="Fatty oxidation complex, alpha subunit"/>
    <property type="match status" value="1"/>
</dbReference>
<dbReference type="GO" id="GO:0004300">
    <property type="term" value="F:enoyl-CoA hydratase activity"/>
    <property type="evidence" value="ECO:0007669"/>
    <property type="project" value="UniProtKB-EC"/>
</dbReference>
<dbReference type="AlphaFoldDB" id="A0A4Y8UHC2"/>
<evidence type="ECO:0000256" key="13">
    <source>
        <dbReference type="RuleBase" id="RU003707"/>
    </source>
</evidence>
<dbReference type="PROSITE" id="PS00166">
    <property type="entry name" value="ENOYL_COA_HYDRATASE"/>
    <property type="match status" value="1"/>
</dbReference>
<dbReference type="SUPFAM" id="SSF51735">
    <property type="entry name" value="NAD(P)-binding Rossmann-fold domains"/>
    <property type="match status" value="1"/>
</dbReference>
<keyword evidence="10" id="KW-0456">Lyase</keyword>
<dbReference type="InterPro" id="IPR018376">
    <property type="entry name" value="Enoyl-CoA_hyd/isom_CS"/>
</dbReference>
<evidence type="ECO:0000256" key="5">
    <source>
        <dbReference type="ARBA" id="ARBA00022832"/>
    </source>
</evidence>
<keyword evidence="11" id="KW-0511">Multifunctional enzyme</keyword>
<dbReference type="Gene3D" id="3.40.50.720">
    <property type="entry name" value="NAD(P)-binding Rossmann-like Domain"/>
    <property type="match status" value="1"/>
</dbReference>
<dbReference type="InterPro" id="IPR050136">
    <property type="entry name" value="FA_oxidation_alpha_subunit"/>
</dbReference>
<feature type="domain" description="3-hydroxyacyl-CoA dehydrogenase C-terminal" evidence="14">
    <location>
        <begin position="495"/>
        <end position="594"/>
    </location>
</feature>
<evidence type="ECO:0000256" key="4">
    <source>
        <dbReference type="ARBA" id="ARBA00012076"/>
    </source>
</evidence>
<dbReference type="Gene3D" id="1.10.1040.50">
    <property type="match status" value="1"/>
</dbReference>
<evidence type="ECO:0000256" key="6">
    <source>
        <dbReference type="ARBA" id="ARBA00022963"/>
    </source>
</evidence>
<proteinExistence type="inferred from homology"/>
<evidence type="ECO:0000256" key="2">
    <source>
        <dbReference type="ARBA" id="ARBA00007005"/>
    </source>
</evidence>
<protein>
    <recommendedName>
        <fullName evidence="4">enoyl-CoA hydratase</fullName>
        <ecNumber evidence="4">4.2.1.17</ecNumber>
    </recommendedName>
</protein>
<evidence type="ECO:0000256" key="9">
    <source>
        <dbReference type="ARBA" id="ARBA00023098"/>
    </source>
</evidence>
<dbReference type="InterPro" id="IPR029045">
    <property type="entry name" value="ClpP/crotonase-like_dom_sf"/>
</dbReference>
<evidence type="ECO:0000256" key="3">
    <source>
        <dbReference type="ARBA" id="ARBA00008750"/>
    </source>
</evidence>
<dbReference type="EMBL" id="SPIA01000004">
    <property type="protein sequence ID" value="TFH67204.1"/>
    <property type="molecule type" value="Genomic_DNA"/>
</dbReference>
<evidence type="ECO:0000313" key="17">
    <source>
        <dbReference type="Proteomes" id="UP000298133"/>
    </source>
</evidence>
<evidence type="ECO:0000256" key="10">
    <source>
        <dbReference type="ARBA" id="ARBA00023239"/>
    </source>
</evidence>
<comment type="catalytic activity">
    <reaction evidence="12">
        <text>a (3S)-3-hydroxyacyl-CoA + NAD(+) = a 3-oxoacyl-CoA + NADH + H(+)</text>
        <dbReference type="Rhea" id="RHEA:22432"/>
        <dbReference type="ChEBI" id="CHEBI:15378"/>
        <dbReference type="ChEBI" id="CHEBI:57318"/>
        <dbReference type="ChEBI" id="CHEBI:57540"/>
        <dbReference type="ChEBI" id="CHEBI:57945"/>
        <dbReference type="ChEBI" id="CHEBI:90726"/>
        <dbReference type="EC" id="1.1.1.35"/>
    </reaction>
</comment>
<evidence type="ECO:0000313" key="16">
    <source>
        <dbReference type="EMBL" id="TFH67204.1"/>
    </source>
</evidence>
<dbReference type="OrthoDB" id="5389341at2"/>
<keyword evidence="8" id="KW-0520">NAD</keyword>
<gene>
    <name evidence="16" type="ORF">E3W66_09270</name>
</gene>
<comment type="similarity">
    <text evidence="3">In the N-terminal section; belongs to the enoyl-CoA hydratase/isomerase family.</text>
</comment>
<dbReference type="InterPro" id="IPR006176">
    <property type="entry name" value="3-OHacyl-CoA_DH_NAD-bd"/>
</dbReference>
<reference evidence="16 17" key="1">
    <citation type="submission" date="2019-03" db="EMBL/GenBank/DDBJ databases">
        <title>Draft genome of Gammaproteobacteria bacterium LSUCC0057, a member of the SAR92 clade.</title>
        <authorList>
            <person name="Lanclos V.C."/>
            <person name="Doiron C."/>
            <person name="Henson M.W."/>
            <person name="Thrash J.C."/>
        </authorList>
    </citation>
    <scope>NUCLEOTIDE SEQUENCE [LARGE SCALE GENOMIC DNA]</scope>
    <source>
        <strain evidence="16 17">LSUCC0057</strain>
    </source>
</reference>
<feature type="domain" description="3-hydroxyacyl-CoA dehydrogenase NAD binding" evidence="15">
    <location>
        <begin position="315"/>
        <end position="492"/>
    </location>
</feature>
<dbReference type="UniPathway" id="UPA00659"/>